<sequence>MMPDAVFDPTYVSPIAPVAQRPGWRPTELAQHIRSFYRHRIAWAALAISSLVLIYGGGAVMFWYHSILLGEGGPAISPALHWFIDSSVGLVALTPVLALIMPVAARFCLLPSGEPGAGRFALAGGLLFALATTPGPVMHDTFVGRGTWLADQVTKLFGDGRALPPTQSIEVPVSMALQLGFGIPVYIVLMWLSLVIVRTSVGRWRHHVSDTWSELPR</sequence>
<feature type="transmembrane region" description="Helical" evidence="1">
    <location>
        <begin position="120"/>
        <end position="139"/>
    </location>
</feature>
<reference evidence="2" key="1">
    <citation type="submission" date="2021-01" db="EMBL/GenBank/DDBJ databases">
        <title>Whole genome shotgun sequence of Rhizocola hellebori NBRC 109834.</title>
        <authorList>
            <person name="Komaki H."/>
            <person name="Tamura T."/>
        </authorList>
    </citation>
    <scope>NUCLEOTIDE SEQUENCE</scope>
    <source>
        <strain evidence="2">NBRC 109834</strain>
    </source>
</reference>
<dbReference type="AlphaFoldDB" id="A0A8J3Q529"/>
<evidence type="ECO:0000313" key="2">
    <source>
        <dbReference type="EMBL" id="GIH03472.1"/>
    </source>
</evidence>
<gene>
    <name evidence="2" type="ORF">Rhe02_15390</name>
</gene>
<name>A0A8J3Q529_9ACTN</name>
<keyword evidence="1" id="KW-1133">Transmembrane helix</keyword>
<keyword evidence="1" id="KW-0472">Membrane</keyword>
<feature type="transmembrane region" description="Helical" evidence="1">
    <location>
        <begin position="41"/>
        <end position="64"/>
    </location>
</feature>
<dbReference type="RefSeq" id="WP_203907378.1">
    <property type="nucleotide sequence ID" value="NZ_BONY01000007.1"/>
</dbReference>
<dbReference type="EMBL" id="BONY01000007">
    <property type="protein sequence ID" value="GIH03472.1"/>
    <property type="molecule type" value="Genomic_DNA"/>
</dbReference>
<comment type="caution">
    <text evidence="2">The sequence shown here is derived from an EMBL/GenBank/DDBJ whole genome shotgun (WGS) entry which is preliminary data.</text>
</comment>
<evidence type="ECO:0000256" key="1">
    <source>
        <dbReference type="SAM" id="Phobius"/>
    </source>
</evidence>
<evidence type="ECO:0000313" key="3">
    <source>
        <dbReference type="Proteomes" id="UP000612899"/>
    </source>
</evidence>
<protein>
    <submittedName>
        <fullName evidence="2">Uncharacterized protein</fullName>
    </submittedName>
</protein>
<proteinExistence type="predicted"/>
<feature type="transmembrane region" description="Helical" evidence="1">
    <location>
        <begin position="175"/>
        <end position="197"/>
    </location>
</feature>
<organism evidence="2 3">
    <name type="scientific">Rhizocola hellebori</name>
    <dbReference type="NCBI Taxonomy" id="1392758"/>
    <lineage>
        <taxon>Bacteria</taxon>
        <taxon>Bacillati</taxon>
        <taxon>Actinomycetota</taxon>
        <taxon>Actinomycetes</taxon>
        <taxon>Micromonosporales</taxon>
        <taxon>Micromonosporaceae</taxon>
        <taxon>Rhizocola</taxon>
    </lineage>
</organism>
<accession>A0A8J3Q529</accession>
<keyword evidence="3" id="KW-1185">Reference proteome</keyword>
<feature type="transmembrane region" description="Helical" evidence="1">
    <location>
        <begin position="84"/>
        <end position="108"/>
    </location>
</feature>
<keyword evidence="1" id="KW-0812">Transmembrane</keyword>
<dbReference type="Proteomes" id="UP000612899">
    <property type="component" value="Unassembled WGS sequence"/>
</dbReference>